<dbReference type="GO" id="GO:0006289">
    <property type="term" value="P:nucleotide-excision repair"/>
    <property type="evidence" value="ECO:0007669"/>
    <property type="project" value="InterPro"/>
</dbReference>
<dbReference type="GO" id="GO:1990904">
    <property type="term" value="C:ribonucleoprotein complex"/>
    <property type="evidence" value="ECO:0007669"/>
    <property type="project" value="UniProtKB-KW"/>
</dbReference>
<evidence type="ECO:0000259" key="16">
    <source>
        <dbReference type="SMART" id="SM01386"/>
    </source>
</evidence>
<keyword evidence="10" id="KW-0539">Nucleus</keyword>
<dbReference type="InterPro" id="IPR052054">
    <property type="entry name" value="Oxidative_DNA_repair_enzyme"/>
</dbReference>
<dbReference type="InterPro" id="IPR011257">
    <property type="entry name" value="DNA_glycosylase"/>
</dbReference>
<dbReference type="GO" id="GO:0003735">
    <property type="term" value="F:structural constituent of ribosome"/>
    <property type="evidence" value="ECO:0007669"/>
    <property type="project" value="InterPro"/>
</dbReference>
<dbReference type="CDD" id="cd00353">
    <property type="entry name" value="Ribosomal_S15p_S13e"/>
    <property type="match status" value="1"/>
</dbReference>
<sequence>MHPTSLTEWRKLPLSLSELCINTTLRCGQSFRWQHLPDNEEWRCVLYGRFLSLKQDSEYLYYRSTPPPHLHIHAALQHSSHNDVEDPLVRIINHYFNLTPSLTDLYSQWSLNDPNFKKKASQFTGIRILRQDAWEALVSFICSSNNNIARISQMVEKLCTIYGQSVAEIDGRTYFDFPKPERLTGPNTESELRKLGFGYRAKYIYETAQTIAEMREKGWLDRLSNPECPAFGVEPKPSNEMKPEGRDGYREAHEKLLELKGVGPKVADCVSLMGLGWGESVPVDTHVWQIAQRDYRFGKSSSKTLNKTTYDAVANHFRKLWGKEAGWAHSVLFTADLRTFADKLAATKKVDVKVEETKSEVKIETDVTTAIALKMPEEEDVDGKVKVEDIDVAVKTPKGKKRKESDGRLPAHTFSSDFDLFIHADNRPDFLRRTHHQPKWVVFTARARALPPPPSPTPAPPAWLKTTPDQVVDHICKLAKKGATPSQIGVVLRDSHGVAQVKFVTGNKILRILKSSGLAPELPEDLYFLIKKAVAVRKHLERNRKDKDSKFRLILIESRIHRLSRYYKTVGVLPPTWRYESATASTLVA</sequence>
<dbReference type="CDD" id="cd00056">
    <property type="entry name" value="ENDO3c"/>
    <property type="match status" value="1"/>
</dbReference>
<evidence type="ECO:0000256" key="13">
    <source>
        <dbReference type="ARBA" id="ARBA00023295"/>
    </source>
</evidence>
<dbReference type="InterPro" id="IPR003265">
    <property type="entry name" value="HhH-GPD_domain"/>
</dbReference>
<organism evidence="17 18">
    <name type="scientific">Penicillium canescens</name>
    <dbReference type="NCBI Taxonomy" id="5083"/>
    <lineage>
        <taxon>Eukaryota</taxon>
        <taxon>Fungi</taxon>
        <taxon>Dikarya</taxon>
        <taxon>Ascomycota</taxon>
        <taxon>Pezizomycotina</taxon>
        <taxon>Eurotiomycetes</taxon>
        <taxon>Eurotiomycetidae</taxon>
        <taxon>Eurotiales</taxon>
        <taxon>Aspergillaceae</taxon>
        <taxon>Penicillium</taxon>
    </lineage>
</organism>
<keyword evidence="18" id="KW-1185">Reference proteome</keyword>
<dbReference type="SUPFAM" id="SSF47060">
    <property type="entry name" value="S15/NS1 RNA-binding domain"/>
    <property type="match status" value="1"/>
</dbReference>
<dbReference type="GO" id="GO:0006285">
    <property type="term" value="P:base-excision repair, AP site formation"/>
    <property type="evidence" value="ECO:0007669"/>
    <property type="project" value="TreeGrafter"/>
</dbReference>
<evidence type="ECO:0000259" key="15">
    <source>
        <dbReference type="SMART" id="SM00478"/>
    </source>
</evidence>
<name>A0AAD6I8L2_PENCN</name>
<dbReference type="SMART" id="SM01387">
    <property type="entry name" value="Ribosomal_S15"/>
    <property type="match status" value="1"/>
</dbReference>
<dbReference type="GO" id="GO:0005634">
    <property type="term" value="C:nucleus"/>
    <property type="evidence" value="ECO:0007669"/>
    <property type="project" value="UniProtKB-SubCell"/>
</dbReference>
<dbReference type="SUPFAM" id="SSF55945">
    <property type="entry name" value="TATA-box binding protein-like"/>
    <property type="match status" value="1"/>
</dbReference>
<dbReference type="Proteomes" id="UP001219568">
    <property type="component" value="Unassembled WGS sequence"/>
</dbReference>
<dbReference type="Gene3D" id="1.10.287.10">
    <property type="entry name" value="S15/NS1, RNA-binding"/>
    <property type="match status" value="1"/>
</dbReference>
<dbReference type="InterPro" id="IPR012606">
    <property type="entry name" value="Ribosomal_uS15_N"/>
</dbReference>
<evidence type="ECO:0000256" key="10">
    <source>
        <dbReference type="ARBA" id="ARBA00023242"/>
    </source>
</evidence>
<evidence type="ECO:0000256" key="12">
    <source>
        <dbReference type="ARBA" id="ARBA00023274"/>
    </source>
</evidence>
<dbReference type="Pfam" id="PF00312">
    <property type="entry name" value="Ribosomal_S15"/>
    <property type="match status" value="1"/>
</dbReference>
<evidence type="ECO:0000256" key="2">
    <source>
        <dbReference type="ARBA" id="ARBA00008434"/>
    </source>
</evidence>
<evidence type="ECO:0000256" key="8">
    <source>
        <dbReference type="ARBA" id="ARBA00023204"/>
    </source>
</evidence>
<dbReference type="Pfam" id="PF08069">
    <property type="entry name" value="Ribosomal_S13_N"/>
    <property type="match status" value="1"/>
</dbReference>
<dbReference type="InterPro" id="IPR023029">
    <property type="entry name" value="Ribosomal_uS15_arc_euk"/>
</dbReference>
<dbReference type="GO" id="GO:0034039">
    <property type="term" value="F:8-oxo-7,8-dihydroguanine DNA N-glycosylase activity"/>
    <property type="evidence" value="ECO:0007669"/>
    <property type="project" value="TreeGrafter"/>
</dbReference>
<feature type="domain" description="HhH-GPD" evidence="15">
    <location>
        <begin position="142"/>
        <end position="337"/>
    </location>
</feature>
<evidence type="ECO:0000313" key="18">
    <source>
        <dbReference type="Proteomes" id="UP001219568"/>
    </source>
</evidence>
<keyword evidence="7" id="KW-0689">Ribosomal protein</keyword>
<dbReference type="Pfam" id="PF00730">
    <property type="entry name" value="HhH-GPD"/>
    <property type="match status" value="1"/>
</dbReference>
<dbReference type="Gene3D" id="1.10.1670.10">
    <property type="entry name" value="Helix-hairpin-Helix base-excision DNA repair enzymes (C-terminal)"/>
    <property type="match status" value="1"/>
</dbReference>
<dbReference type="HAMAP" id="MF_01343_A">
    <property type="entry name" value="Ribosomal_uS15_A"/>
    <property type="match status" value="1"/>
</dbReference>
<dbReference type="GO" id="GO:0006412">
    <property type="term" value="P:translation"/>
    <property type="evidence" value="ECO:0007669"/>
    <property type="project" value="InterPro"/>
</dbReference>
<evidence type="ECO:0000256" key="5">
    <source>
        <dbReference type="ARBA" id="ARBA00022763"/>
    </source>
</evidence>
<evidence type="ECO:0000256" key="14">
    <source>
        <dbReference type="ARBA" id="ARBA00044632"/>
    </source>
</evidence>
<comment type="catalytic activity">
    <reaction evidence="14">
        <text>2'-deoxyribonucleotide-(2'-deoxyribose 5'-phosphate)-2'-deoxyribonucleotide-DNA = a 3'-end 2'-deoxyribonucleotide-(2,3-dehydro-2,3-deoxyribose 5'-phosphate)-DNA + a 5'-end 5'-phospho-2'-deoxyribonucleoside-DNA + H(+)</text>
        <dbReference type="Rhea" id="RHEA:66592"/>
        <dbReference type="Rhea" id="RHEA-COMP:13180"/>
        <dbReference type="Rhea" id="RHEA-COMP:16897"/>
        <dbReference type="Rhea" id="RHEA-COMP:17067"/>
        <dbReference type="ChEBI" id="CHEBI:15378"/>
        <dbReference type="ChEBI" id="CHEBI:136412"/>
        <dbReference type="ChEBI" id="CHEBI:157695"/>
        <dbReference type="ChEBI" id="CHEBI:167181"/>
        <dbReference type="EC" id="4.2.99.18"/>
    </reaction>
</comment>
<evidence type="ECO:0000256" key="11">
    <source>
        <dbReference type="ARBA" id="ARBA00023268"/>
    </source>
</evidence>
<dbReference type="InterPro" id="IPR000589">
    <property type="entry name" value="Ribosomal_uS15"/>
</dbReference>
<comment type="subcellular location">
    <subcellularLocation>
        <location evidence="1">Nucleus</location>
    </subcellularLocation>
</comment>
<keyword evidence="9" id="KW-0456">Lyase</keyword>
<dbReference type="Pfam" id="PF07934">
    <property type="entry name" value="OGG_N"/>
    <property type="match status" value="1"/>
</dbReference>
<dbReference type="GO" id="GO:0140078">
    <property type="term" value="F:class I DNA-(apurinic or apyrimidinic site) endonuclease activity"/>
    <property type="evidence" value="ECO:0007669"/>
    <property type="project" value="UniProtKB-EC"/>
</dbReference>
<dbReference type="FunFam" id="1.10.1670.10:FF:000005">
    <property type="entry name" value="N-glycosylase/DNA lyase OGG1"/>
    <property type="match status" value="1"/>
</dbReference>
<dbReference type="PANTHER" id="PTHR10242:SF2">
    <property type="entry name" value="N-GLYCOSYLASE_DNA LYASE"/>
    <property type="match status" value="1"/>
</dbReference>
<dbReference type="FunFam" id="1.10.287.10:FF:000003">
    <property type="entry name" value="40S ribosomal protein S13"/>
    <property type="match status" value="1"/>
</dbReference>
<dbReference type="InterPro" id="IPR009068">
    <property type="entry name" value="uS15_NS1_RNA-bd_sf"/>
</dbReference>
<evidence type="ECO:0000256" key="7">
    <source>
        <dbReference type="ARBA" id="ARBA00022980"/>
    </source>
</evidence>
<dbReference type="Gene3D" id="1.10.340.30">
    <property type="entry name" value="Hypothetical protein, domain 2"/>
    <property type="match status" value="1"/>
</dbReference>
<protein>
    <recommendedName>
        <fullName evidence="4">DNA-(apurinic or apyrimidinic site) lyase</fullName>
        <ecNumber evidence="4">4.2.99.18</ecNumber>
    </recommendedName>
</protein>
<comment type="similarity">
    <text evidence="2">Belongs to the universal ribosomal protein uS15 family.</text>
</comment>
<evidence type="ECO:0000256" key="4">
    <source>
        <dbReference type="ARBA" id="ARBA00012720"/>
    </source>
</evidence>
<dbReference type="SMART" id="SM01386">
    <property type="entry name" value="Ribosomal_S13_N"/>
    <property type="match status" value="1"/>
</dbReference>
<comment type="similarity">
    <text evidence="3">Belongs to the type-1 OGG1 family.</text>
</comment>
<dbReference type="AlphaFoldDB" id="A0AAD6I8L2"/>
<feature type="domain" description="Small ribosomal subunit protein uS15 N-terminal" evidence="16">
    <location>
        <begin position="445"/>
        <end position="498"/>
    </location>
</feature>
<evidence type="ECO:0000313" key="17">
    <source>
        <dbReference type="EMBL" id="KAJ6035066.1"/>
    </source>
</evidence>
<reference evidence="17" key="1">
    <citation type="journal article" date="2023" name="IMA Fungus">
        <title>Comparative genomic study of the Penicillium genus elucidates a diverse pangenome and 15 lateral gene transfer events.</title>
        <authorList>
            <person name="Petersen C."/>
            <person name="Sorensen T."/>
            <person name="Nielsen M.R."/>
            <person name="Sondergaard T.E."/>
            <person name="Sorensen J.L."/>
            <person name="Fitzpatrick D.A."/>
            <person name="Frisvad J.C."/>
            <person name="Nielsen K.L."/>
        </authorList>
    </citation>
    <scope>NUCLEOTIDE SEQUENCE</scope>
    <source>
        <strain evidence="17">IBT 15450</strain>
    </source>
</reference>
<gene>
    <name evidence="17" type="ORF">N7460_009241</name>
</gene>
<dbReference type="FunFam" id="4.10.860.130:FF:000001">
    <property type="entry name" value="40S ribosomal protein S13"/>
    <property type="match status" value="1"/>
</dbReference>
<dbReference type="GO" id="GO:0005840">
    <property type="term" value="C:ribosome"/>
    <property type="evidence" value="ECO:0007669"/>
    <property type="project" value="UniProtKB-KW"/>
</dbReference>
<dbReference type="EMBL" id="JAQJZL010000010">
    <property type="protein sequence ID" value="KAJ6035066.1"/>
    <property type="molecule type" value="Genomic_DNA"/>
</dbReference>
<dbReference type="NCBIfam" id="NF006331">
    <property type="entry name" value="PRK08561.1"/>
    <property type="match status" value="1"/>
</dbReference>
<evidence type="ECO:0000256" key="9">
    <source>
        <dbReference type="ARBA" id="ARBA00023239"/>
    </source>
</evidence>
<dbReference type="PROSITE" id="PS00362">
    <property type="entry name" value="RIBOSOMAL_S15"/>
    <property type="match status" value="1"/>
</dbReference>
<dbReference type="EC" id="4.2.99.18" evidence="4"/>
<evidence type="ECO:0000256" key="1">
    <source>
        <dbReference type="ARBA" id="ARBA00004123"/>
    </source>
</evidence>
<keyword evidence="8" id="KW-0234">DNA repair</keyword>
<keyword evidence="5" id="KW-0227">DNA damage</keyword>
<evidence type="ECO:0000256" key="6">
    <source>
        <dbReference type="ARBA" id="ARBA00022801"/>
    </source>
</evidence>
<evidence type="ECO:0000256" key="3">
    <source>
        <dbReference type="ARBA" id="ARBA00010679"/>
    </source>
</evidence>
<dbReference type="PANTHER" id="PTHR10242">
    <property type="entry name" value="8-OXOGUANINE DNA GLYCOSYLASE"/>
    <property type="match status" value="1"/>
</dbReference>
<dbReference type="Gene3D" id="3.30.310.40">
    <property type="match status" value="1"/>
</dbReference>
<proteinExistence type="inferred from homology"/>
<accession>A0AAD6I8L2</accession>
<comment type="caution">
    <text evidence="17">The sequence shown here is derived from an EMBL/GenBank/DDBJ whole genome shotgun (WGS) entry which is preliminary data.</text>
</comment>
<reference evidence="17" key="2">
    <citation type="submission" date="2023-01" db="EMBL/GenBank/DDBJ databases">
        <authorList>
            <person name="Petersen C."/>
        </authorList>
    </citation>
    <scope>NUCLEOTIDE SEQUENCE</scope>
    <source>
        <strain evidence="17">IBT 15450</strain>
    </source>
</reference>
<keyword evidence="12" id="KW-0687">Ribonucleoprotein</keyword>
<dbReference type="SUPFAM" id="SSF48150">
    <property type="entry name" value="DNA-glycosylase"/>
    <property type="match status" value="1"/>
</dbReference>
<keyword evidence="13" id="KW-0326">Glycosidase</keyword>
<dbReference type="InterPro" id="IPR012904">
    <property type="entry name" value="OGG_N"/>
</dbReference>
<keyword evidence="6" id="KW-0378">Hydrolase</keyword>
<dbReference type="Gene3D" id="4.10.860.130">
    <property type="match status" value="1"/>
</dbReference>
<dbReference type="GO" id="GO:0003684">
    <property type="term" value="F:damaged DNA binding"/>
    <property type="evidence" value="ECO:0007669"/>
    <property type="project" value="InterPro"/>
</dbReference>
<dbReference type="SMART" id="SM00478">
    <property type="entry name" value="ENDO3c"/>
    <property type="match status" value="1"/>
</dbReference>
<keyword evidence="11" id="KW-0511">Multifunctional enzyme</keyword>
<dbReference type="InterPro" id="IPR023170">
    <property type="entry name" value="HhH_base_excis_C"/>
</dbReference>